<sequence length="106" mass="11560">MQMSLRPEGEGGMRVPYRHSNRDAHAHPDLYSPSQKLPPTLISGQLEGCPTHSGQAVVGIPQPGLAHLRCHQTSQETSVNRSPPTPTSKMDYQDLAPSGRSSRNHL</sequence>
<dbReference type="AlphaFoldDB" id="A0A7R9ILB6"/>
<organism evidence="2">
    <name type="scientific">Timema tahoe</name>
    <dbReference type="NCBI Taxonomy" id="61484"/>
    <lineage>
        <taxon>Eukaryota</taxon>
        <taxon>Metazoa</taxon>
        <taxon>Ecdysozoa</taxon>
        <taxon>Arthropoda</taxon>
        <taxon>Hexapoda</taxon>
        <taxon>Insecta</taxon>
        <taxon>Pterygota</taxon>
        <taxon>Neoptera</taxon>
        <taxon>Polyneoptera</taxon>
        <taxon>Phasmatodea</taxon>
        <taxon>Timematodea</taxon>
        <taxon>Timematoidea</taxon>
        <taxon>Timematidae</taxon>
        <taxon>Timema</taxon>
    </lineage>
</organism>
<evidence type="ECO:0000256" key="1">
    <source>
        <dbReference type="SAM" id="MobiDB-lite"/>
    </source>
</evidence>
<accession>A0A7R9ILB6</accession>
<feature type="region of interest" description="Disordered" evidence="1">
    <location>
        <begin position="67"/>
        <end position="106"/>
    </location>
</feature>
<name>A0A7R9ILB6_9NEOP</name>
<protein>
    <submittedName>
        <fullName evidence="2">Uncharacterized protein</fullName>
    </submittedName>
</protein>
<proteinExistence type="predicted"/>
<evidence type="ECO:0000313" key="2">
    <source>
        <dbReference type="EMBL" id="CAD7460537.1"/>
    </source>
</evidence>
<feature type="region of interest" description="Disordered" evidence="1">
    <location>
        <begin position="1"/>
        <end position="48"/>
    </location>
</feature>
<feature type="compositionally biased region" description="Polar residues" evidence="1">
    <location>
        <begin position="71"/>
        <end position="90"/>
    </location>
</feature>
<gene>
    <name evidence="2" type="ORF">TTEB3V08_LOCUS8466</name>
</gene>
<dbReference type="EMBL" id="OE003793">
    <property type="protein sequence ID" value="CAD7460537.1"/>
    <property type="molecule type" value="Genomic_DNA"/>
</dbReference>
<reference evidence="2" key="1">
    <citation type="submission" date="2020-11" db="EMBL/GenBank/DDBJ databases">
        <authorList>
            <person name="Tran Van P."/>
        </authorList>
    </citation>
    <scope>NUCLEOTIDE SEQUENCE</scope>
</reference>